<evidence type="ECO:0000256" key="2">
    <source>
        <dbReference type="SAM" id="Phobius"/>
    </source>
</evidence>
<dbReference type="Pfam" id="PF13717">
    <property type="entry name" value="Zn_ribbon_4"/>
    <property type="match status" value="1"/>
</dbReference>
<dbReference type="RefSeq" id="WP_111514754.1">
    <property type="nucleotide sequence ID" value="NZ_QFYR01000001.1"/>
</dbReference>
<protein>
    <recommendedName>
        <fullName evidence="3">Zinc finger/thioredoxin putative domain-containing protein</fullName>
    </recommendedName>
</protein>
<accession>A0A328AXJ1</accession>
<reference evidence="5" key="1">
    <citation type="submission" date="2018-05" db="EMBL/GenBank/DDBJ databases">
        <authorList>
            <person name="Li X."/>
        </authorList>
    </citation>
    <scope>NUCLEOTIDE SEQUENCE [LARGE SCALE GENOMIC DNA]</scope>
    <source>
        <strain evidence="5">YIM 73061</strain>
    </source>
</reference>
<gene>
    <name evidence="4" type="ORF">DJ018_09460</name>
</gene>
<dbReference type="InterPro" id="IPR047676">
    <property type="entry name" value="FxLYD_dom"/>
</dbReference>
<proteinExistence type="predicted"/>
<keyword evidence="5" id="KW-1185">Reference proteome</keyword>
<evidence type="ECO:0000259" key="3">
    <source>
        <dbReference type="Pfam" id="PF13717"/>
    </source>
</evidence>
<comment type="caution">
    <text evidence="4">The sequence shown here is derived from an EMBL/GenBank/DDBJ whole genome shotgun (WGS) entry which is preliminary data.</text>
</comment>
<keyword evidence="2" id="KW-0812">Transmembrane</keyword>
<feature type="transmembrane region" description="Helical" evidence="2">
    <location>
        <begin position="107"/>
        <end position="128"/>
    </location>
</feature>
<sequence>MILTCPECATSYFVDDARIGPEGRRVKCTSCGHRWTARLAGQEIDPFDDLMVEPPPEVVAEAPPDPLPSDVAPDDDLVVEGPDPAALRRQALRAAAKPSAKSEGRSAAMLWAGMAAAVAALVAGVVVFRSEVVRLWPQSSAAFAGVGLEVAGAGLVIEGVKGRAVMVGGQPALEVSGQLRNARDATTEAPPLRVSLLDRRGKPVAATVATAANPEVPAHGKRYFAVSILNPPSTSHQLEVKFDAGAKPEPEKAENGHGPAAVESKAAPGASHEHEPEHG</sequence>
<dbReference type="Proteomes" id="UP000249725">
    <property type="component" value="Unassembled WGS sequence"/>
</dbReference>
<dbReference type="NCBIfam" id="TIGR02098">
    <property type="entry name" value="MJ0042_CXXC"/>
    <property type="match status" value="1"/>
</dbReference>
<keyword evidence="2" id="KW-1133">Transmembrane helix</keyword>
<organism evidence="4 5">
    <name type="scientific">Phenylobacterium deserti</name>
    <dbReference type="NCBI Taxonomy" id="1914756"/>
    <lineage>
        <taxon>Bacteria</taxon>
        <taxon>Pseudomonadati</taxon>
        <taxon>Pseudomonadota</taxon>
        <taxon>Alphaproteobacteria</taxon>
        <taxon>Caulobacterales</taxon>
        <taxon>Caulobacteraceae</taxon>
        <taxon>Phenylobacterium</taxon>
    </lineage>
</organism>
<feature type="compositionally biased region" description="Basic and acidic residues" evidence="1">
    <location>
        <begin position="240"/>
        <end position="255"/>
    </location>
</feature>
<dbReference type="InterPro" id="IPR011723">
    <property type="entry name" value="Znf/thioredoxin_put"/>
</dbReference>
<feature type="domain" description="Zinc finger/thioredoxin putative" evidence="3">
    <location>
        <begin position="1"/>
        <end position="36"/>
    </location>
</feature>
<evidence type="ECO:0000313" key="4">
    <source>
        <dbReference type="EMBL" id="RAK58304.1"/>
    </source>
</evidence>
<dbReference type="NCBIfam" id="NF038353">
    <property type="entry name" value="FxLYD_dom"/>
    <property type="match status" value="1"/>
</dbReference>
<name>A0A328AXJ1_9CAUL</name>
<keyword evidence="2" id="KW-0472">Membrane</keyword>
<evidence type="ECO:0000256" key="1">
    <source>
        <dbReference type="SAM" id="MobiDB-lite"/>
    </source>
</evidence>
<evidence type="ECO:0000313" key="5">
    <source>
        <dbReference type="Proteomes" id="UP000249725"/>
    </source>
</evidence>
<dbReference type="AlphaFoldDB" id="A0A328AXJ1"/>
<dbReference type="OrthoDB" id="7159357at2"/>
<dbReference type="EMBL" id="QFYR01000001">
    <property type="protein sequence ID" value="RAK58304.1"/>
    <property type="molecule type" value="Genomic_DNA"/>
</dbReference>
<feature type="region of interest" description="Disordered" evidence="1">
    <location>
        <begin position="240"/>
        <end position="279"/>
    </location>
</feature>